<protein>
    <submittedName>
        <fullName evidence="1">Uncharacterized protein</fullName>
    </submittedName>
</protein>
<accession>A0A4Z0MCT5</accession>
<dbReference type="AlphaFoldDB" id="A0A4Z0MCT5"/>
<comment type="caution">
    <text evidence="1">The sequence shown here is derived from an EMBL/GenBank/DDBJ whole genome shotgun (WGS) entry which is preliminary data.</text>
</comment>
<organism evidence="1 2">
    <name type="scientific">Hymenobacter wooponensis</name>
    <dbReference type="NCBI Taxonomy" id="1525360"/>
    <lineage>
        <taxon>Bacteria</taxon>
        <taxon>Pseudomonadati</taxon>
        <taxon>Bacteroidota</taxon>
        <taxon>Cytophagia</taxon>
        <taxon>Cytophagales</taxon>
        <taxon>Hymenobacteraceae</taxon>
        <taxon>Hymenobacter</taxon>
    </lineage>
</organism>
<name>A0A4Z0MCT5_9BACT</name>
<dbReference type="EMBL" id="SRKZ01000009">
    <property type="protein sequence ID" value="TGD77294.1"/>
    <property type="molecule type" value="Genomic_DNA"/>
</dbReference>
<dbReference type="Proteomes" id="UP000298284">
    <property type="component" value="Unassembled WGS sequence"/>
</dbReference>
<keyword evidence="2" id="KW-1185">Reference proteome</keyword>
<dbReference type="OrthoDB" id="9832828at2"/>
<sequence>MLAFFAVPRPRVLAFGLGLLVGCQNEGEISGQYVPLIQEPGVTESLRVTGNHQFRYHYRRGLTVFNHSGTWELETRQGYEYLVLRYWQQPYSRCGLSRSTIASFERESDQLWLIKDLPDCAWQKQLDD</sequence>
<evidence type="ECO:0000313" key="1">
    <source>
        <dbReference type="EMBL" id="TGD77294.1"/>
    </source>
</evidence>
<gene>
    <name evidence="1" type="ORF">EU557_23305</name>
</gene>
<reference evidence="1 2" key="1">
    <citation type="submission" date="2019-04" db="EMBL/GenBank/DDBJ databases">
        <authorList>
            <person name="Feng G."/>
            <person name="Zhang J."/>
            <person name="Zhu H."/>
        </authorList>
    </citation>
    <scope>NUCLEOTIDE SEQUENCE [LARGE SCALE GENOMIC DNA]</scope>
    <source>
        <strain evidence="1 2">JCM 19491</strain>
    </source>
</reference>
<dbReference type="RefSeq" id="WP_135532895.1">
    <property type="nucleotide sequence ID" value="NZ_SRKZ01000009.1"/>
</dbReference>
<evidence type="ECO:0000313" key="2">
    <source>
        <dbReference type="Proteomes" id="UP000298284"/>
    </source>
</evidence>
<proteinExistence type="predicted"/>